<gene>
    <name evidence="2" type="ORF">P255_02352</name>
</gene>
<dbReference type="HOGENOM" id="CLU_042505_1_1_6"/>
<dbReference type="InterPro" id="IPR011250">
    <property type="entry name" value="OMP/PagP_B-barrel"/>
</dbReference>
<dbReference type="OrthoDB" id="9807574at2"/>
<dbReference type="PANTHER" id="PTHR36920">
    <property type="match status" value="1"/>
</dbReference>
<reference evidence="2 3" key="1">
    <citation type="submission" date="2013-10" db="EMBL/GenBank/DDBJ databases">
        <title>The Genome Sequence of Acinetobacter brisouii CIP 110357.</title>
        <authorList>
            <consortium name="The Broad Institute Genomics Platform"/>
            <consortium name="The Broad Institute Genome Sequencing Center for Infectious Disease"/>
            <person name="Cerqueira G."/>
            <person name="Feldgarden M."/>
            <person name="Courvalin P."/>
            <person name="Grillot-Courvalin C."/>
            <person name="Clermont D."/>
            <person name="Rocha E."/>
            <person name="Yoon E.-J."/>
            <person name="Nemec A."/>
            <person name="Young S.K."/>
            <person name="Zeng Q."/>
            <person name="Gargeya S."/>
            <person name="Fitzgerald M."/>
            <person name="Abouelleil A."/>
            <person name="Alvarado L."/>
            <person name="Berlin A.M."/>
            <person name="Chapman S.B."/>
            <person name="Gainer-Dewar J."/>
            <person name="Goldberg J."/>
            <person name="Gnerre S."/>
            <person name="Griggs A."/>
            <person name="Gujja S."/>
            <person name="Hansen M."/>
            <person name="Howarth C."/>
            <person name="Imamovic A."/>
            <person name="Ireland A."/>
            <person name="Larimer J."/>
            <person name="McCowan C."/>
            <person name="Murphy C."/>
            <person name="Pearson M."/>
            <person name="Poon T.W."/>
            <person name="Priest M."/>
            <person name="Roberts A."/>
            <person name="Saif S."/>
            <person name="Shea T."/>
            <person name="Sykes S."/>
            <person name="Wortman J."/>
            <person name="Nusbaum C."/>
            <person name="Birren B."/>
        </authorList>
    </citation>
    <scope>NUCLEOTIDE SEQUENCE [LARGE SCALE GENOMIC DNA]</scope>
    <source>
        <strain evidence="2 3">CIP 110357</strain>
    </source>
</reference>
<dbReference type="SUPFAM" id="SSF56925">
    <property type="entry name" value="OMPA-like"/>
    <property type="match status" value="1"/>
</dbReference>
<comment type="caution">
    <text evidence="2">The sequence shown here is derived from an EMBL/GenBank/DDBJ whole genome shotgun (WGS) entry which is preliminary data.</text>
</comment>
<dbReference type="GO" id="GO:0055085">
    <property type="term" value="P:transmembrane transport"/>
    <property type="evidence" value="ECO:0007669"/>
    <property type="project" value="TreeGrafter"/>
</dbReference>
<evidence type="ECO:0000313" key="2">
    <source>
        <dbReference type="EMBL" id="ESK50375.1"/>
    </source>
</evidence>
<proteinExistence type="predicted"/>
<dbReference type="Proteomes" id="UP000018418">
    <property type="component" value="Unassembled WGS sequence"/>
</dbReference>
<dbReference type="InterPro" id="IPR005618">
    <property type="entry name" value="OMPW"/>
</dbReference>
<accession>V2UP09</accession>
<dbReference type="EMBL" id="AYEU01000007">
    <property type="protein sequence ID" value="ESK50375.1"/>
    <property type="molecule type" value="Genomic_DNA"/>
</dbReference>
<name>V2UP09_9GAMM</name>
<sequence>MLKKTLVLALLAASSATFAGNWQVKVGGSVVAPSEDNNTLADGAVTHAKADNAYSFTPSVEYFFGNSNISTELLLATPLKHDVKGSFLGGANEKLASFKQLPPTLTVKYNFKNSTGFTPYIGVGATAVIVWGEKTTGSITGTKLKADNAYGVAGQVGFNFQPADAKNWGVFADVRYADISSDLKLNGTKIGTLDVNPWVYTIGYSYRF</sequence>
<dbReference type="GO" id="GO:0019867">
    <property type="term" value="C:outer membrane"/>
    <property type="evidence" value="ECO:0007669"/>
    <property type="project" value="InterPro"/>
</dbReference>
<evidence type="ECO:0008006" key="4">
    <source>
        <dbReference type="Google" id="ProtNLM"/>
    </source>
</evidence>
<feature type="chain" id="PRO_5004710254" description="OmpW family protein" evidence="1">
    <location>
        <begin position="20"/>
        <end position="208"/>
    </location>
</feature>
<dbReference type="PATRIC" id="fig|1341683.3.peg.2330"/>
<organism evidence="2 3">
    <name type="scientific">Acinetobacter brisouii CIP 110357</name>
    <dbReference type="NCBI Taxonomy" id="1341683"/>
    <lineage>
        <taxon>Bacteria</taxon>
        <taxon>Pseudomonadati</taxon>
        <taxon>Pseudomonadota</taxon>
        <taxon>Gammaproteobacteria</taxon>
        <taxon>Moraxellales</taxon>
        <taxon>Moraxellaceae</taxon>
        <taxon>Acinetobacter</taxon>
    </lineage>
</organism>
<dbReference type="PANTHER" id="PTHR36920:SF1">
    <property type="entry name" value="OUTER MEMBRANE PROTEIN W"/>
    <property type="match status" value="1"/>
</dbReference>
<protein>
    <recommendedName>
        <fullName evidence="4">OmpW family protein</fullName>
    </recommendedName>
</protein>
<dbReference type="AlphaFoldDB" id="V2UP09"/>
<dbReference type="RefSeq" id="WP_004902476.1">
    <property type="nucleotide sequence ID" value="NZ_BBTI01000006.1"/>
</dbReference>
<evidence type="ECO:0000256" key="1">
    <source>
        <dbReference type="SAM" id="SignalP"/>
    </source>
</evidence>
<dbReference type="Pfam" id="PF03922">
    <property type="entry name" value="OmpW"/>
    <property type="match status" value="1"/>
</dbReference>
<keyword evidence="3" id="KW-1185">Reference proteome</keyword>
<evidence type="ECO:0000313" key="3">
    <source>
        <dbReference type="Proteomes" id="UP000018418"/>
    </source>
</evidence>
<dbReference type="Gene3D" id="2.40.160.20">
    <property type="match status" value="1"/>
</dbReference>
<feature type="signal peptide" evidence="1">
    <location>
        <begin position="1"/>
        <end position="19"/>
    </location>
</feature>
<keyword evidence="1" id="KW-0732">Signal</keyword>